<dbReference type="VEuPathDB" id="TriTrypDB:ECC02_001788"/>
<evidence type="ECO:0000313" key="13">
    <source>
        <dbReference type="Proteomes" id="UP000246078"/>
    </source>
</evidence>
<evidence type="ECO:0000256" key="4">
    <source>
        <dbReference type="ARBA" id="ARBA00022741"/>
    </source>
</evidence>
<dbReference type="Proteomes" id="UP000246078">
    <property type="component" value="Unassembled WGS sequence"/>
</dbReference>
<dbReference type="VEuPathDB" id="TriTrypDB:TcG_00861"/>
<keyword evidence="2" id="KW-0723">Serine/threonine-protein kinase</keyword>
<dbReference type="EMBL" id="PRFC01000014">
    <property type="protein sequence ID" value="PWV18188.1"/>
    <property type="molecule type" value="Genomic_DNA"/>
</dbReference>
<evidence type="ECO:0000256" key="6">
    <source>
        <dbReference type="ARBA" id="ARBA00022840"/>
    </source>
</evidence>
<dbReference type="AlphaFoldDB" id="A0A2V2XBD8"/>
<keyword evidence="5" id="KW-0418">Kinase</keyword>
<evidence type="ECO:0000313" key="12">
    <source>
        <dbReference type="EMBL" id="PWV18188.1"/>
    </source>
</evidence>
<dbReference type="InterPro" id="IPR053235">
    <property type="entry name" value="Ser_Thr_kinase"/>
</dbReference>
<keyword evidence="3" id="KW-0808">Transferase</keyword>
<feature type="compositionally biased region" description="Basic and acidic residues" evidence="9">
    <location>
        <begin position="640"/>
        <end position="659"/>
    </location>
</feature>
<dbReference type="VEuPathDB" id="TriTrypDB:TCDM_00324"/>
<name>A0A2V2XBD8_TRYCR</name>
<dbReference type="VEuPathDB" id="TriTrypDB:TCSYLVIO_004450"/>
<feature type="domain" description="Protein kinase" evidence="11">
    <location>
        <begin position="163"/>
        <end position="441"/>
    </location>
</feature>
<evidence type="ECO:0000256" key="2">
    <source>
        <dbReference type="ARBA" id="ARBA00022527"/>
    </source>
</evidence>
<keyword evidence="10" id="KW-0472">Membrane</keyword>
<evidence type="ECO:0000256" key="7">
    <source>
        <dbReference type="ARBA" id="ARBA00047899"/>
    </source>
</evidence>
<dbReference type="SUPFAM" id="SSF56112">
    <property type="entry name" value="Protein kinase-like (PK-like)"/>
    <property type="match status" value="1"/>
</dbReference>
<comment type="catalytic activity">
    <reaction evidence="7">
        <text>L-threonyl-[protein] + ATP = O-phospho-L-threonyl-[protein] + ADP + H(+)</text>
        <dbReference type="Rhea" id="RHEA:46608"/>
        <dbReference type="Rhea" id="RHEA-COMP:11060"/>
        <dbReference type="Rhea" id="RHEA-COMP:11605"/>
        <dbReference type="ChEBI" id="CHEBI:15378"/>
        <dbReference type="ChEBI" id="CHEBI:30013"/>
        <dbReference type="ChEBI" id="CHEBI:30616"/>
        <dbReference type="ChEBI" id="CHEBI:61977"/>
        <dbReference type="ChEBI" id="CHEBI:456216"/>
        <dbReference type="EC" id="2.7.11.1"/>
    </reaction>
</comment>
<keyword evidence="6" id="KW-0067">ATP-binding</keyword>
<sequence>MEHDKGENKTGGGKGFQETDTDEGHPTVEKNEMHAVLSVSEISLPVMNSCLEGFCEGSSFTGDSFSLSRDESLGNLTTSTRRAENGITVVDPMQHEKYVLYPIVMLYDDHTCEVWLCYSSWMNDRLLCVGYYHGRVFFLGEHFHKYAKATHLISKKNGICKCFGMSAAWESGRVCVVRNPMGMEENYVVLKSLKRAIALLGTQLRRYILSKAGDPCNSINVLIIDFVAGATLLQLMDCLSSHLPEFVTCRWGVERKWPFRNYLLRHLLRGVLKAVLELHACGVGHGSLRPELIFVTPDLNVTLLAAEFFNSFEDLEWLRWCSPEVALTGVKGDLNGAKRRAHDIWAFGCLAFYLATSTRPFHEKDDVTSLMSELKMLHFEASKERNGSRSHDEPEPAGRKRHFLDLKKVEDVKLRDLIEQCTRLVCTERLDIYAVQNHPFFKEEDDERLCHFRQKEIRFFLERAGNSAPVSGEKGDSSFLLDALRQEGAHEVDRYNFYGKEIDEFLLSFSVRDILLWRIALGLQRRQHTPEIADLLGLRSSSPTVLPRAVREGKNSAALTLLYGISTVTASVVGAAPQISQDFHILLVDSLTSVNDDEDLFRVLLEFARRKSLRDESLCSRSNTPSSVSMANPLILNGSRDTDRSLSDETGDKEGDVHKTSVIPPFTPGENPTVQADSLAPSSSRDNVEDKLVLSSTEGVFSPNACLSGTSTMSNDDNENIIERNLLHDEGNMLQEPCVTVEGTCHLESHGAELRRRLLLHRSKRLIFIFFFTVLALAVIISVIFSLLLG</sequence>
<proteinExistence type="predicted"/>
<feature type="transmembrane region" description="Helical" evidence="10">
    <location>
        <begin position="766"/>
        <end position="789"/>
    </location>
</feature>
<comment type="catalytic activity">
    <reaction evidence="8">
        <text>L-seryl-[protein] + ATP = O-phospho-L-seryl-[protein] + ADP + H(+)</text>
        <dbReference type="Rhea" id="RHEA:17989"/>
        <dbReference type="Rhea" id="RHEA-COMP:9863"/>
        <dbReference type="Rhea" id="RHEA-COMP:11604"/>
        <dbReference type="ChEBI" id="CHEBI:15378"/>
        <dbReference type="ChEBI" id="CHEBI:29999"/>
        <dbReference type="ChEBI" id="CHEBI:30616"/>
        <dbReference type="ChEBI" id="CHEBI:83421"/>
        <dbReference type="ChEBI" id="CHEBI:456216"/>
        <dbReference type="EC" id="2.7.11.1"/>
    </reaction>
</comment>
<dbReference type="VEuPathDB" id="TriTrypDB:TcBrA4_0130510"/>
<dbReference type="InterPro" id="IPR011009">
    <property type="entry name" value="Kinase-like_dom_sf"/>
</dbReference>
<reference evidence="12 13" key="1">
    <citation type="journal article" date="2018" name="Microb. Genom.">
        <title>Expanding an expanded genome: long-read sequencing of Trypanosoma cruzi.</title>
        <authorList>
            <person name="Berna L."/>
            <person name="Rodriguez M."/>
            <person name="Chiribao M.L."/>
            <person name="Parodi-Talice A."/>
            <person name="Pita S."/>
            <person name="Rijo G."/>
            <person name="Alvarez-Valin F."/>
            <person name="Robello C."/>
        </authorList>
    </citation>
    <scope>NUCLEOTIDE SEQUENCE [LARGE SCALE GENOMIC DNA]</scope>
    <source>
        <strain evidence="12 13">TCC</strain>
    </source>
</reference>
<dbReference type="VEuPathDB" id="TriTrypDB:C4B63_23g241"/>
<dbReference type="Gene3D" id="1.10.510.10">
    <property type="entry name" value="Transferase(Phosphotransferase) domain 1"/>
    <property type="match status" value="1"/>
</dbReference>
<evidence type="ECO:0000256" key="8">
    <source>
        <dbReference type="ARBA" id="ARBA00048679"/>
    </source>
</evidence>
<evidence type="ECO:0000259" key="11">
    <source>
        <dbReference type="PROSITE" id="PS50011"/>
    </source>
</evidence>
<evidence type="ECO:0000256" key="5">
    <source>
        <dbReference type="ARBA" id="ARBA00022777"/>
    </source>
</evidence>
<dbReference type="EC" id="2.7.11.1" evidence="1"/>
<dbReference type="VEuPathDB" id="TriTrypDB:TcCLB.503903.79"/>
<dbReference type="VEuPathDB" id="TriTrypDB:BCY84_15290"/>
<evidence type="ECO:0000256" key="3">
    <source>
        <dbReference type="ARBA" id="ARBA00022679"/>
    </source>
</evidence>
<evidence type="ECO:0000256" key="1">
    <source>
        <dbReference type="ARBA" id="ARBA00012513"/>
    </source>
</evidence>
<comment type="caution">
    <text evidence="12">The sequence shown here is derived from an EMBL/GenBank/DDBJ whole genome shotgun (WGS) entry which is preliminary data.</text>
</comment>
<dbReference type="InterPro" id="IPR000719">
    <property type="entry name" value="Prot_kinase_dom"/>
</dbReference>
<dbReference type="PANTHER" id="PTHR24361:SF433">
    <property type="entry name" value="PROTEIN KINASE DOMAIN-CONTAINING PROTEIN"/>
    <property type="match status" value="1"/>
</dbReference>
<feature type="region of interest" description="Disordered" evidence="9">
    <location>
        <begin position="1"/>
        <end position="26"/>
    </location>
</feature>
<evidence type="ECO:0000256" key="10">
    <source>
        <dbReference type="SAM" id="Phobius"/>
    </source>
</evidence>
<keyword evidence="10" id="KW-1133">Transmembrane helix</keyword>
<dbReference type="GO" id="GO:0004674">
    <property type="term" value="F:protein serine/threonine kinase activity"/>
    <property type="evidence" value="ECO:0007669"/>
    <property type="project" value="UniProtKB-KW"/>
</dbReference>
<dbReference type="VEuPathDB" id="TriTrypDB:TcCL_NonESM01154"/>
<dbReference type="PROSITE" id="PS50011">
    <property type="entry name" value="PROTEIN_KINASE_DOM"/>
    <property type="match status" value="1"/>
</dbReference>
<feature type="region of interest" description="Disordered" evidence="9">
    <location>
        <begin position="618"/>
        <end position="685"/>
    </location>
</feature>
<dbReference type="GO" id="GO:0005737">
    <property type="term" value="C:cytoplasm"/>
    <property type="evidence" value="ECO:0007669"/>
    <property type="project" value="TreeGrafter"/>
</dbReference>
<dbReference type="OrthoDB" id="10023235at2759"/>
<dbReference type="PANTHER" id="PTHR24361">
    <property type="entry name" value="MITOGEN-ACTIVATED KINASE KINASE KINASE"/>
    <property type="match status" value="1"/>
</dbReference>
<dbReference type="GO" id="GO:0005524">
    <property type="term" value="F:ATP binding"/>
    <property type="evidence" value="ECO:0007669"/>
    <property type="project" value="UniProtKB-KW"/>
</dbReference>
<keyword evidence="10" id="KW-0812">Transmembrane</keyword>
<keyword evidence="4" id="KW-0547">Nucleotide-binding</keyword>
<dbReference type="VEuPathDB" id="TriTrypDB:C3747_14g66"/>
<accession>A0A2V2XBD8</accession>
<dbReference type="VEuPathDB" id="TriTrypDB:Tc_MARK_3239"/>
<dbReference type="VEuPathDB" id="TriTrypDB:TcCLB.508153.740"/>
<protein>
    <recommendedName>
        <fullName evidence="1">non-specific serine/threonine protein kinase</fullName>
        <ecNumber evidence="1">2.7.11.1</ecNumber>
    </recommendedName>
</protein>
<feature type="compositionally biased region" description="Polar residues" evidence="9">
    <location>
        <begin position="670"/>
        <end position="685"/>
    </location>
</feature>
<dbReference type="SMART" id="SM00220">
    <property type="entry name" value="S_TKc"/>
    <property type="match status" value="1"/>
</dbReference>
<evidence type="ECO:0000256" key="9">
    <source>
        <dbReference type="SAM" id="MobiDB-lite"/>
    </source>
</evidence>
<organism evidence="12 13">
    <name type="scientific">Trypanosoma cruzi</name>
    <dbReference type="NCBI Taxonomy" id="5693"/>
    <lineage>
        <taxon>Eukaryota</taxon>
        <taxon>Discoba</taxon>
        <taxon>Euglenozoa</taxon>
        <taxon>Kinetoplastea</taxon>
        <taxon>Metakinetoplastina</taxon>
        <taxon>Trypanosomatida</taxon>
        <taxon>Trypanosomatidae</taxon>
        <taxon>Trypanosoma</taxon>
        <taxon>Schizotrypanum</taxon>
    </lineage>
</organism>
<feature type="compositionally biased region" description="Polar residues" evidence="9">
    <location>
        <begin position="619"/>
        <end position="630"/>
    </location>
</feature>
<dbReference type="Pfam" id="PF00069">
    <property type="entry name" value="Pkinase"/>
    <property type="match status" value="1"/>
</dbReference>
<gene>
    <name evidence="12" type="ORF">C3747_14g66</name>
</gene>